<dbReference type="InterPro" id="IPR011990">
    <property type="entry name" value="TPR-like_helical_dom_sf"/>
</dbReference>
<feature type="domain" description="Heterokaryon incompatibility" evidence="2">
    <location>
        <begin position="571"/>
        <end position="683"/>
    </location>
</feature>
<gene>
    <name evidence="3" type="ORF">CDV31_002978</name>
</gene>
<dbReference type="InterPro" id="IPR010730">
    <property type="entry name" value="HET"/>
</dbReference>
<dbReference type="Gene3D" id="1.25.40.10">
    <property type="entry name" value="Tetratricopeptide repeat domain"/>
    <property type="match status" value="1"/>
</dbReference>
<evidence type="ECO:0000313" key="3">
    <source>
        <dbReference type="EMBL" id="RSM18252.1"/>
    </source>
</evidence>
<keyword evidence="4" id="KW-1185">Reference proteome</keyword>
<dbReference type="Proteomes" id="UP000288429">
    <property type="component" value="Unassembled WGS sequence"/>
</dbReference>
<comment type="caution">
    <text evidence="3">The sequence shown here is derived from an EMBL/GenBank/DDBJ whole genome shotgun (WGS) entry which is preliminary data.</text>
</comment>
<reference evidence="3 4" key="1">
    <citation type="submission" date="2017-06" db="EMBL/GenBank/DDBJ databases">
        <title>Cmopartive genomic analysis of Ambrosia Fusariam Clade fungi.</title>
        <authorList>
            <person name="Stajich J.E."/>
            <person name="Carrillo J."/>
            <person name="Kijimoto T."/>
            <person name="Eskalen A."/>
            <person name="O'Donnell K."/>
            <person name="Kasson M."/>
        </authorList>
    </citation>
    <scope>NUCLEOTIDE SEQUENCE [LARGE SCALE GENOMIC DNA]</scope>
    <source>
        <strain evidence="3 4">NRRL 20438</strain>
    </source>
</reference>
<dbReference type="PANTHER" id="PTHR33112">
    <property type="entry name" value="DOMAIN PROTEIN, PUTATIVE-RELATED"/>
    <property type="match status" value="1"/>
</dbReference>
<organism evidence="3 4">
    <name type="scientific">Fusarium ambrosium</name>
    <dbReference type="NCBI Taxonomy" id="131363"/>
    <lineage>
        <taxon>Eukaryota</taxon>
        <taxon>Fungi</taxon>
        <taxon>Dikarya</taxon>
        <taxon>Ascomycota</taxon>
        <taxon>Pezizomycotina</taxon>
        <taxon>Sordariomycetes</taxon>
        <taxon>Hypocreomycetidae</taxon>
        <taxon>Hypocreales</taxon>
        <taxon>Nectriaceae</taxon>
        <taxon>Fusarium</taxon>
        <taxon>Fusarium solani species complex</taxon>
    </lineage>
</organism>
<name>A0A428UVF3_9HYPO</name>
<feature type="region of interest" description="Disordered" evidence="1">
    <location>
        <begin position="1"/>
        <end position="28"/>
    </location>
</feature>
<dbReference type="AlphaFoldDB" id="A0A428UVF3"/>
<dbReference type="PANTHER" id="PTHR33112:SF10">
    <property type="entry name" value="TOL"/>
    <property type="match status" value="1"/>
</dbReference>
<evidence type="ECO:0000259" key="2">
    <source>
        <dbReference type="Pfam" id="PF06985"/>
    </source>
</evidence>
<sequence>MPEYNPPDSGPEAESRQGFDASDNDPETLNEMMDKVNAILATSLQGVFDTGGDDITVDDPDIIISHFGKGDAPQYTKLMSQSAETRKSLEAPISAHLRVLNFGLPDSNVAGVLCNLTGLYMSRYMTTSHAPDLEDALAFGRRAQRCAAVDDPLSAPLLANLSTALRLRYLCSDSLEDLEEAISLIERAISVTPADSSGLGHYYLCHVGLLFVRYQRTLSLEHLRAAMAKTRDALHKFPRDMPSVGRQLAKNLFMLIRTLAETGQHGEEILETLEDVKHRDPMIEEFLNALKRKAPIVDLGSIFKTQASEGQPLSDCTLASDDVYALELLGEEYGPSNPIELKQSSALVFISGCNRPASVELIPIHDGDTDLTEIKAFEVYDKMDERMEEDQLKDDWAYRVDNSHAVTFFQREPGELPTLPESTSLCQRCESFGTISPGSEVSFCIAEHDVHHQHCSLCKLLYTYQNDTGSIIVSRTCITLKTDAIERRILRICADPESRNPPEDVQIGFPILPQRDTQVHFELLRHWLRICDEEHKCFQEKESQHNFLPTRVIDVNSETLHISAYGERGRYVTLSHCWGAMSDGEKDTYCTYKCNISQKRKRLDLPKTFRDAVAVTRNMGVRFLWIDSVCIIQPHKNCSVKGCDSLGDWREEACQMGGYYGKSYVTIAATSAQSSKAGFLRRPTGNEEDCTDVEAARLNSRGWVLQERALSRRTIHFSSTQTYWECKKGIKCETMTSMSNPRSGLLGDPRFPESIMDYSKVNRSRLIGFLFENYSKRGLTNKTDLPLAISALLDNLSDELSTKTQYGIIQRYLHRSLLWRRDDAPLVRISYPEGKKVPSWSWMAFDGHIRYLNPPSYHNIEWNKSVQYISVKELPERPDGTQRSGYGLEAQLKAPARSFPSASHDTSRVVFDQLPRMNLQGLKYVIVGRTVSNESSPEQKYFVLVVEPVEGAGDEYERVGVGCIGESEISHETSAEVVWII</sequence>
<protein>
    <recommendedName>
        <fullName evidence="2">Heterokaryon incompatibility domain-containing protein</fullName>
    </recommendedName>
</protein>
<dbReference type="Pfam" id="PF06985">
    <property type="entry name" value="HET"/>
    <property type="match status" value="1"/>
</dbReference>
<dbReference type="EMBL" id="NIZV01000024">
    <property type="protein sequence ID" value="RSM18252.1"/>
    <property type="molecule type" value="Genomic_DNA"/>
</dbReference>
<evidence type="ECO:0000313" key="4">
    <source>
        <dbReference type="Proteomes" id="UP000288429"/>
    </source>
</evidence>
<accession>A0A428UVF3</accession>
<evidence type="ECO:0000256" key="1">
    <source>
        <dbReference type="SAM" id="MobiDB-lite"/>
    </source>
</evidence>
<proteinExistence type="predicted"/>